<evidence type="ECO:0000256" key="1">
    <source>
        <dbReference type="SAM" id="MobiDB-lite"/>
    </source>
</evidence>
<comment type="caution">
    <text evidence="2">The sequence shown here is derived from an EMBL/GenBank/DDBJ whole genome shotgun (WGS) entry which is preliminary data.</text>
</comment>
<dbReference type="OrthoDB" id="107303at2759"/>
<organism evidence="2 3">
    <name type="scientific">Phytophthora pseudosyringae</name>
    <dbReference type="NCBI Taxonomy" id="221518"/>
    <lineage>
        <taxon>Eukaryota</taxon>
        <taxon>Sar</taxon>
        <taxon>Stramenopiles</taxon>
        <taxon>Oomycota</taxon>
        <taxon>Peronosporomycetes</taxon>
        <taxon>Peronosporales</taxon>
        <taxon>Peronosporaceae</taxon>
        <taxon>Phytophthora</taxon>
    </lineage>
</organism>
<proteinExistence type="predicted"/>
<sequence>MRPLRQVGARVRLLHAPRAPPRLAAPLFVTADVSPIHPAPRFPESVRFLHAEQAEVDASRSPSTALPGAPAALETQQRTEEKINTEPKSVLMKRLKDPATTYHAALKAFNVLRSRGLKQVEGLYLSLLYKASREGRYERVWGSYEEFLEDENHGQVKMRPRAPTTWSRLTQARMQMHRFVLWAMLDTQREQAMGPFYQSQVVGKYNLRGIHEADSFNFLLRMECTTRVMDEQEHGLRQRVETLVNAMERLELRTSYSSTHALVRLIFHRSEIFFDASTDGDNADEESGSDADTKYSAEAMGKLVIGYMERFPYAIALDPKRLSIAVSVAATAGHHDAAKLLLQYGATHHVPIDAGSFAHAVESAPGDASRLEVADLYMHAKEHELIYTTQNTDSSIINYLLLHAISDGNFKHMMELLHEMQLYNNKASNRAVRELLKSVAQYRANIRRGGDKTDRDRKVAECPTIMELFERFPNVIPRTVHSFSQGILQSLCAGDLTVALDLMRAALWSKDVKLRPEIYSQLLYPLLAGGQRGGDVSSDASVFDRLDVERCYDSQYPRQRTHLNSLIVNICQSNDDFSTMLVCLDRWQGQGHRPMSRRVTKRVFEVISKQIRQLQKESDEATPGTAFIVDGMELSYLALLVRYLKIVTWDAWTIERAIVRARSSGLHADVVALLAEADSRGLVLNSTAYVVSLCVLEDVGEPSAVVACAEKMKANDAWEKAVSKDPEVQEIVARAVAKLAEPKDQEL</sequence>
<dbReference type="AlphaFoldDB" id="A0A8T1V7B1"/>
<gene>
    <name evidence="2" type="ORF">PHYPSEUDO_012054</name>
</gene>
<evidence type="ECO:0000313" key="3">
    <source>
        <dbReference type="Proteomes" id="UP000694044"/>
    </source>
</evidence>
<evidence type="ECO:0000313" key="2">
    <source>
        <dbReference type="EMBL" id="KAG7377167.1"/>
    </source>
</evidence>
<protein>
    <submittedName>
        <fullName evidence="2">Uncharacterized protein</fullName>
    </submittedName>
</protein>
<name>A0A8T1V7B1_9STRA</name>
<accession>A0A8T1V7B1</accession>
<reference evidence="2" key="1">
    <citation type="submission" date="2021-02" db="EMBL/GenBank/DDBJ databases">
        <authorList>
            <person name="Palmer J.M."/>
        </authorList>
    </citation>
    <scope>NUCLEOTIDE SEQUENCE</scope>
    <source>
        <strain evidence="2">SCRP734</strain>
    </source>
</reference>
<dbReference type="EMBL" id="JAGDFM010000566">
    <property type="protein sequence ID" value="KAG7377167.1"/>
    <property type="molecule type" value="Genomic_DNA"/>
</dbReference>
<keyword evidence="3" id="KW-1185">Reference proteome</keyword>
<dbReference type="Proteomes" id="UP000694044">
    <property type="component" value="Unassembled WGS sequence"/>
</dbReference>
<feature type="region of interest" description="Disordered" evidence="1">
    <location>
        <begin position="58"/>
        <end position="85"/>
    </location>
</feature>